<dbReference type="OMA" id="AVAGCHI"/>
<accession>M2V6J1</accession>
<proteinExistence type="predicted"/>
<dbReference type="STRING" id="701091.M2V6J1"/>
<dbReference type="PANTHER" id="PTHR24148">
    <property type="entry name" value="ANKYRIN REPEAT DOMAIN-CONTAINING PROTEIN 39 HOMOLOG-RELATED"/>
    <property type="match status" value="1"/>
</dbReference>
<gene>
    <name evidence="2" type="ORF">COCHEDRAFT_1026493</name>
</gene>
<dbReference type="EMBL" id="KB445570">
    <property type="protein sequence ID" value="EMD95652.1"/>
    <property type="molecule type" value="Genomic_DNA"/>
</dbReference>
<feature type="domain" description="Heterokaryon incompatibility" evidence="1">
    <location>
        <begin position="14"/>
        <end position="157"/>
    </location>
</feature>
<sequence>MCDLIEGPLSLMEFEAISYSWGVALRPYTIKVNGKPFYIGYNLYSALKKLRNTDHERLLWADAMCINQHNYKEKSNQVQMMQDIFSKASNVVVWLGKSDSATSPTFEFIRQFGAARTEEMDILWENHITGPTWKRMQAEYVRIFEHNWWSRAWVVEEVVVGRHVVMQCGSFQAEWEAIHKLFTYRPFANNEFCDYRPPSKEVNAEDSNATLGNLVIRFRLQLATFGSDNIYALLGLLKSNNPSLIKPDYSKSPDEVFIQFTESCMIHKKNLDILGFASGVELNGASWFRDWRLTYDEPYTFKTKRLLNLEPSRPFSASGPIQPMFQIDRGLRVLAVAGCHIDTIKKNWNHTHCWRVEPVDWRTRIKPQQEHSHDDEGRDYRLTVRNACTNIYFFMTKDGRFGLGPPSLEEGDTIAVLLGGKTPFILRPCVNRRSAKIPSATYYYKLVGEAFVDGLMYQDGSLQDDGLRDFLLI</sequence>
<evidence type="ECO:0000313" key="2">
    <source>
        <dbReference type="EMBL" id="EMD95652.1"/>
    </source>
</evidence>
<dbReference type="Pfam" id="PF26639">
    <property type="entry name" value="Het-6_barrel"/>
    <property type="match status" value="1"/>
</dbReference>
<evidence type="ECO:0000313" key="3">
    <source>
        <dbReference type="Proteomes" id="UP000016936"/>
    </source>
</evidence>
<dbReference type="InterPro" id="IPR052895">
    <property type="entry name" value="HetReg/Transcr_Mod"/>
</dbReference>
<dbReference type="InterPro" id="IPR010730">
    <property type="entry name" value="HET"/>
</dbReference>
<dbReference type="AlphaFoldDB" id="M2V6J1"/>
<name>M2V6J1_COCH5</name>
<dbReference type="OrthoDB" id="2157530at2759"/>
<protein>
    <recommendedName>
        <fullName evidence="1">Heterokaryon incompatibility domain-containing protein</fullName>
    </recommendedName>
</protein>
<keyword evidence="3" id="KW-1185">Reference proteome</keyword>
<reference evidence="3" key="2">
    <citation type="journal article" date="2013" name="PLoS Genet.">
        <title>Comparative genome structure, secondary metabolite, and effector coding capacity across Cochliobolus pathogens.</title>
        <authorList>
            <person name="Condon B.J."/>
            <person name="Leng Y."/>
            <person name="Wu D."/>
            <person name="Bushley K.E."/>
            <person name="Ohm R.A."/>
            <person name="Otillar R."/>
            <person name="Martin J."/>
            <person name="Schackwitz W."/>
            <person name="Grimwood J."/>
            <person name="MohdZainudin N."/>
            <person name="Xue C."/>
            <person name="Wang R."/>
            <person name="Manning V.A."/>
            <person name="Dhillon B."/>
            <person name="Tu Z.J."/>
            <person name="Steffenson B.J."/>
            <person name="Salamov A."/>
            <person name="Sun H."/>
            <person name="Lowry S."/>
            <person name="LaButti K."/>
            <person name="Han J."/>
            <person name="Copeland A."/>
            <person name="Lindquist E."/>
            <person name="Barry K."/>
            <person name="Schmutz J."/>
            <person name="Baker S.E."/>
            <person name="Ciuffetti L.M."/>
            <person name="Grigoriev I.V."/>
            <person name="Zhong S."/>
            <person name="Turgeon B.G."/>
        </authorList>
    </citation>
    <scope>NUCLEOTIDE SEQUENCE [LARGE SCALE GENOMIC DNA]</scope>
    <source>
        <strain evidence="3">C5 / ATCC 48332 / race O</strain>
    </source>
</reference>
<organism evidence="2 3">
    <name type="scientific">Cochliobolus heterostrophus (strain C5 / ATCC 48332 / race O)</name>
    <name type="common">Southern corn leaf blight fungus</name>
    <name type="synonym">Bipolaris maydis</name>
    <dbReference type="NCBI Taxonomy" id="701091"/>
    <lineage>
        <taxon>Eukaryota</taxon>
        <taxon>Fungi</taxon>
        <taxon>Dikarya</taxon>
        <taxon>Ascomycota</taxon>
        <taxon>Pezizomycotina</taxon>
        <taxon>Dothideomycetes</taxon>
        <taxon>Pleosporomycetidae</taxon>
        <taxon>Pleosporales</taxon>
        <taxon>Pleosporineae</taxon>
        <taxon>Pleosporaceae</taxon>
        <taxon>Bipolaris</taxon>
    </lineage>
</organism>
<dbReference type="PANTHER" id="PTHR24148:SF64">
    <property type="entry name" value="HETEROKARYON INCOMPATIBILITY DOMAIN-CONTAINING PROTEIN"/>
    <property type="match status" value="1"/>
</dbReference>
<dbReference type="Proteomes" id="UP000016936">
    <property type="component" value="Unassembled WGS sequence"/>
</dbReference>
<dbReference type="eggNOG" id="ENOG502SN6V">
    <property type="taxonomic scope" value="Eukaryota"/>
</dbReference>
<dbReference type="Pfam" id="PF06985">
    <property type="entry name" value="HET"/>
    <property type="match status" value="1"/>
</dbReference>
<evidence type="ECO:0000259" key="1">
    <source>
        <dbReference type="Pfam" id="PF06985"/>
    </source>
</evidence>
<dbReference type="HOGENOM" id="CLU_004184_7_2_1"/>
<reference evidence="2 3" key="1">
    <citation type="journal article" date="2012" name="PLoS Pathog.">
        <title>Diverse lifestyles and strategies of plant pathogenesis encoded in the genomes of eighteen Dothideomycetes fungi.</title>
        <authorList>
            <person name="Ohm R.A."/>
            <person name="Feau N."/>
            <person name="Henrissat B."/>
            <person name="Schoch C.L."/>
            <person name="Horwitz B.A."/>
            <person name="Barry K.W."/>
            <person name="Condon B.J."/>
            <person name="Copeland A.C."/>
            <person name="Dhillon B."/>
            <person name="Glaser F."/>
            <person name="Hesse C.N."/>
            <person name="Kosti I."/>
            <person name="LaButti K."/>
            <person name="Lindquist E.A."/>
            <person name="Lucas S."/>
            <person name="Salamov A.A."/>
            <person name="Bradshaw R.E."/>
            <person name="Ciuffetti L."/>
            <person name="Hamelin R.C."/>
            <person name="Kema G.H.J."/>
            <person name="Lawrence C."/>
            <person name="Scott J.A."/>
            <person name="Spatafora J.W."/>
            <person name="Turgeon B.G."/>
            <person name="de Wit P.J.G.M."/>
            <person name="Zhong S."/>
            <person name="Goodwin S.B."/>
            <person name="Grigoriev I.V."/>
        </authorList>
    </citation>
    <scope>NUCLEOTIDE SEQUENCE [LARGE SCALE GENOMIC DNA]</scope>
    <source>
        <strain evidence="3">C5 / ATCC 48332 / race O</strain>
    </source>
</reference>